<evidence type="ECO:0000313" key="3">
    <source>
        <dbReference type="Proteomes" id="UP000027778"/>
    </source>
</evidence>
<dbReference type="Proteomes" id="UP000027778">
    <property type="component" value="Unassembled WGS sequence"/>
</dbReference>
<comment type="caution">
    <text evidence="2">The sequence shown here is derived from an EMBL/GenBank/DDBJ whole genome shotgun (WGS) entry which is preliminary data.</text>
</comment>
<name>A0A073KH77_9BACI</name>
<feature type="region of interest" description="Disordered" evidence="1">
    <location>
        <begin position="158"/>
        <end position="189"/>
    </location>
</feature>
<dbReference type="RefSeq" id="WP_033678965.1">
    <property type="nucleotide sequence ID" value="NZ_JOTM01000068.1"/>
</dbReference>
<dbReference type="NCBIfam" id="NF033172">
    <property type="entry name" value="N_to_GlyXaaXaa"/>
    <property type="match status" value="1"/>
</dbReference>
<dbReference type="EMBL" id="JOTM01000068">
    <property type="protein sequence ID" value="KEK21683.1"/>
    <property type="molecule type" value="Genomic_DNA"/>
</dbReference>
<keyword evidence="3" id="KW-1185">Reference proteome</keyword>
<feature type="non-terminal residue" evidence="2">
    <location>
        <position position="189"/>
    </location>
</feature>
<evidence type="ECO:0008006" key="4">
    <source>
        <dbReference type="Google" id="ProtNLM"/>
    </source>
</evidence>
<accession>A0A073KH77</accession>
<organism evidence="2 3">
    <name type="scientific">Bacillus gaemokensis</name>
    <dbReference type="NCBI Taxonomy" id="574375"/>
    <lineage>
        <taxon>Bacteria</taxon>
        <taxon>Bacillati</taxon>
        <taxon>Bacillota</taxon>
        <taxon>Bacilli</taxon>
        <taxon>Bacillales</taxon>
        <taxon>Bacillaceae</taxon>
        <taxon>Bacillus</taxon>
        <taxon>Bacillus cereus group</taxon>
    </lineage>
</organism>
<proteinExistence type="predicted"/>
<dbReference type="AlphaFoldDB" id="A0A073KH77"/>
<sequence>MSRFNDDLNKMSKPCFPSNSGRIPTTSSIPISKSQVRTFRTIISHLIIIIPDLFRDPSPSNIDKFIDTLRLLKKFIQSLDATSSQKAAGLAIIKNLITILENKKFVASAVFIEFQSLLNYLLYLTKLFCLDSCTTQSIIKQIEELQLIFIRFAPCKGRGPTGPQGPQGPQGPRGNTGAQGPQGAQGAQG</sequence>
<feature type="region of interest" description="Disordered" evidence="1">
    <location>
        <begin position="1"/>
        <end position="22"/>
    </location>
</feature>
<feature type="compositionally biased region" description="Basic and acidic residues" evidence="1">
    <location>
        <begin position="1"/>
        <end position="10"/>
    </location>
</feature>
<evidence type="ECO:0000256" key="1">
    <source>
        <dbReference type="SAM" id="MobiDB-lite"/>
    </source>
</evidence>
<protein>
    <recommendedName>
        <fullName evidence="4">Collagen-like protein</fullName>
    </recommendedName>
</protein>
<feature type="compositionally biased region" description="Low complexity" evidence="1">
    <location>
        <begin position="170"/>
        <end position="189"/>
    </location>
</feature>
<reference evidence="2 3" key="1">
    <citation type="submission" date="2014-06" db="EMBL/GenBank/DDBJ databases">
        <title>Draft genome sequence of Bacillus gaemokensis JCM 15801 (MCCC 1A00707).</title>
        <authorList>
            <person name="Lai Q."/>
            <person name="Liu Y."/>
            <person name="Shao Z."/>
        </authorList>
    </citation>
    <scope>NUCLEOTIDE SEQUENCE [LARGE SCALE GENOMIC DNA]</scope>
    <source>
        <strain evidence="2 3">JCM 15801</strain>
    </source>
</reference>
<gene>
    <name evidence="2" type="ORF">BAGA_26495</name>
</gene>
<dbReference type="InterPro" id="IPR048009">
    <property type="entry name" value="NGRR_dom"/>
</dbReference>
<evidence type="ECO:0000313" key="2">
    <source>
        <dbReference type="EMBL" id="KEK21683.1"/>
    </source>
</evidence>